<evidence type="ECO:0000313" key="2">
    <source>
        <dbReference type="EMBL" id="CAF4465419.1"/>
    </source>
</evidence>
<feature type="non-terminal residue" evidence="1">
    <location>
        <position position="218"/>
    </location>
</feature>
<name>A0A820LLU6_9BILA</name>
<organism evidence="1 3">
    <name type="scientific">Rotaria socialis</name>
    <dbReference type="NCBI Taxonomy" id="392032"/>
    <lineage>
        <taxon>Eukaryota</taxon>
        <taxon>Metazoa</taxon>
        <taxon>Spiralia</taxon>
        <taxon>Gnathifera</taxon>
        <taxon>Rotifera</taxon>
        <taxon>Eurotatoria</taxon>
        <taxon>Bdelloidea</taxon>
        <taxon>Philodinida</taxon>
        <taxon>Philodinidae</taxon>
        <taxon>Rotaria</taxon>
    </lineage>
</organism>
<comment type="caution">
    <text evidence="1">The sequence shown here is derived from an EMBL/GenBank/DDBJ whole genome shotgun (WGS) entry which is preliminary data.</text>
</comment>
<dbReference type="AlphaFoldDB" id="A0A820LLU6"/>
<protein>
    <submittedName>
        <fullName evidence="1">Uncharacterized protein</fullName>
    </submittedName>
</protein>
<reference evidence="1" key="1">
    <citation type="submission" date="2021-02" db="EMBL/GenBank/DDBJ databases">
        <authorList>
            <person name="Nowell W R."/>
        </authorList>
    </citation>
    <scope>NUCLEOTIDE SEQUENCE</scope>
</reference>
<dbReference type="EMBL" id="CAJOBO010002729">
    <property type="protein sequence ID" value="CAF4465419.1"/>
    <property type="molecule type" value="Genomic_DNA"/>
</dbReference>
<evidence type="ECO:0000313" key="1">
    <source>
        <dbReference type="EMBL" id="CAF4359128.1"/>
    </source>
</evidence>
<evidence type="ECO:0000313" key="3">
    <source>
        <dbReference type="Proteomes" id="UP000663873"/>
    </source>
</evidence>
<dbReference type="Proteomes" id="UP000663851">
    <property type="component" value="Unassembled WGS sequence"/>
</dbReference>
<dbReference type="Proteomes" id="UP000663873">
    <property type="component" value="Unassembled WGS sequence"/>
</dbReference>
<keyword evidence="3" id="KW-1185">Reference proteome</keyword>
<dbReference type="EMBL" id="CAJOBP010002515">
    <property type="protein sequence ID" value="CAF4359128.1"/>
    <property type="molecule type" value="Genomic_DNA"/>
</dbReference>
<accession>A0A820LLU6</accession>
<gene>
    <name evidence="2" type="ORF">HFQ381_LOCUS25005</name>
    <name evidence="1" type="ORF">UJA718_LOCUS16318</name>
</gene>
<proteinExistence type="predicted"/>
<sequence>MLIDENNLDQIISTIRAVHQMTIDHRLIDLTEYLTEFFQSIQPQQSNLFRILTCLLHDYQDCAALKIEFLKANCLETIYQKLNNNADNIISILEFITELLNNSENVQEKFLKFNGYEKFFSSLRYIHSVTNNFIDQLLILMIQKSTLQRSGHSLASIMDSYIIFINPHITVSLIHWIPYLIDASFQQYIISSITKIVLRSLQNKMMACSNGIILALLQ</sequence>